<dbReference type="GO" id="GO:0005634">
    <property type="term" value="C:nucleus"/>
    <property type="evidence" value="ECO:0007669"/>
    <property type="project" value="UniProtKB-SubCell"/>
</dbReference>
<sequence length="216" mass="23625">MFGLSLNGESGQADPREMNSYERKGEQRLWRRDRFNEKMKVLQELIPHCRKRNASSLLGDAIEYIKALQLQVQMMSTTHQAPYVLPQMQVPPQFSPMQPLTGPRIGMYGLMPSHITTAFRNPLMLMRPLAISHSSAAGLPLFYGTGNTPSHPVHQSLHLPLPSSLASSSGIVPLQPATRDNSAATGQVSSSEEPPDENFQLPGGTVHGNAGAAEYP</sequence>
<evidence type="ECO:0000256" key="4">
    <source>
        <dbReference type="ARBA" id="ARBA00023163"/>
    </source>
</evidence>
<comment type="caution">
    <text evidence="8">The sequence shown here is derived from an EMBL/GenBank/DDBJ whole genome shotgun (WGS) entry which is preliminary data.</text>
</comment>
<dbReference type="Gene3D" id="4.10.280.10">
    <property type="entry name" value="Helix-loop-helix DNA-binding domain"/>
    <property type="match status" value="1"/>
</dbReference>
<gene>
    <name evidence="8" type="ORF">RJ640_021915</name>
</gene>
<evidence type="ECO:0000256" key="1">
    <source>
        <dbReference type="ARBA" id="ARBA00004123"/>
    </source>
</evidence>
<evidence type="ECO:0000313" key="9">
    <source>
        <dbReference type="Proteomes" id="UP001187471"/>
    </source>
</evidence>
<reference evidence="8" key="1">
    <citation type="submission" date="2022-12" db="EMBL/GenBank/DDBJ databases">
        <title>Draft genome assemblies for two species of Escallonia (Escalloniales).</title>
        <authorList>
            <person name="Chanderbali A."/>
            <person name="Dervinis C."/>
            <person name="Anghel I."/>
            <person name="Soltis D."/>
            <person name="Soltis P."/>
            <person name="Zapata F."/>
        </authorList>
    </citation>
    <scope>NUCLEOTIDE SEQUENCE</scope>
    <source>
        <strain evidence="8">UCBG92.1500</strain>
        <tissue evidence="8">Leaf</tissue>
    </source>
</reference>
<dbReference type="Proteomes" id="UP001187471">
    <property type="component" value="Unassembled WGS sequence"/>
</dbReference>
<name>A0AA88U8C6_9ASTE</name>
<dbReference type="GO" id="GO:0003677">
    <property type="term" value="F:DNA binding"/>
    <property type="evidence" value="ECO:0007669"/>
    <property type="project" value="UniProtKB-KW"/>
</dbReference>
<feature type="compositionally biased region" description="Basic and acidic residues" evidence="6">
    <location>
        <begin position="14"/>
        <end position="24"/>
    </location>
</feature>
<evidence type="ECO:0000256" key="2">
    <source>
        <dbReference type="ARBA" id="ARBA00023015"/>
    </source>
</evidence>
<organism evidence="8 9">
    <name type="scientific">Escallonia rubra</name>
    <dbReference type="NCBI Taxonomy" id="112253"/>
    <lineage>
        <taxon>Eukaryota</taxon>
        <taxon>Viridiplantae</taxon>
        <taxon>Streptophyta</taxon>
        <taxon>Embryophyta</taxon>
        <taxon>Tracheophyta</taxon>
        <taxon>Spermatophyta</taxon>
        <taxon>Magnoliopsida</taxon>
        <taxon>eudicotyledons</taxon>
        <taxon>Gunneridae</taxon>
        <taxon>Pentapetalae</taxon>
        <taxon>asterids</taxon>
        <taxon>campanulids</taxon>
        <taxon>Escalloniales</taxon>
        <taxon>Escalloniaceae</taxon>
        <taxon>Escallonia</taxon>
    </lineage>
</organism>
<dbReference type="Pfam" id="PF00010">
    <property type="entry name" value="HLH"/>
    <property type="match status" value="1"/>
</dbReference>
<feature type="domain" description="BHLH" evidence="7">
    <location>
        <begin position="19"/>
        <end position="68"/>
    </location>
</feature>
<comment type="subcellular location">
    <subcellularLocation>
        <location evidence="1">Nucleus</location>
    </subcellularLocation>
</comment>
<dbReference type="GO" id="GO:0046983">
    <property type="term" value="F:protein dimerization activity"/>
    <property type="evidence" value="ECO:0007669"/>
    <property type="project" value="InterPro"/>
</dbReference>
<dbReference type="PROSITE" id="PS50888">
    <property type="entry name" value="BHLH"/>
    <property type="match status" value="1"/>
</dbReference>
<dbReference type="InterPro" id="IPR036638">
    <property type="entry name" value="HLH_DNA-bd_sf"/>
</dbReference>
<dbReference type="InterPro" id="IPR011598">
    <property type="entry name" value="bHLH_dom"/>
</dbReference>
<keyword evidence="9" id="KW-1185">Reference proteome</keyword>
<dbReference type="EMBL" id="JAVXUO010002286">
    <property type="protein sequence ID" value="KAK2974700.1"/>
    <property type="molecule type" value="Genomic_DNA"/>
</dbReference>
<evidence type="ECO:0000256" key="5">
    <source>
        <dbReference type="ARBA" id="ARBA00023242"/>
    </source>
</evidence>
<evidence type="ECO:0000256" key="3">
    <source>
        <dbReference type="ARBA" id="ARBA00023125"/>
    </source>
</evidence>
<proteinExistence type="predicted"/>
<dbReference type="AlphaFoldDB" id="A0AA88U8C6"/>
<protein>
    <recommendedName>
        <fullName evidence="7">BHLH domain-containing protein</fullName>
    </recommendedName>
</protein>
<dbReference type="PANTHER" id="PTHR45855">
    <property type="entry name" value="TRANSCRIPTION FACTOR PIF1-RELATED"/>
    <property type="match status" value="1"/>
</dbReference>
<accession>A0AA88U8C6</accession>
<feature type="region of interest" description="Disordered" evidence="6">
    <location>
        <begin position="170"/>
        <end position="216"/>
    </location>
</feature>
<evidence type="ECO:0000256" key="6">
    <source>
        <dbReference type="SAM" id="MobiDB-lite"/>
    </source>
</evidence>
<keyword evidence="3" id="KW-0238">DNA-binding</keyword>
<keyword evidence="2" id="KW-0805">Transcription regulation</keyword>
<keyword evidence="5" id="KW-0539">Nucleus</keyword>
<keyword evidence="4" id="KW-0804">Transcription</keyword>
<evidence type="ECO:0000313" key="8">
    <source>
        <dbReference type="EMBL" id="KAK2974700.1"/>
    </source>
</evidence>
<dbReference type="InterPro" id="IPR031066">
    <property type="entry name" value="bHLH_ALC-like_plant"/>
</dbReference>
<dbReference type="SUPFAM" id="SSF47459">
    <property type="entry name" value="HLH, helix-loop-helix DNA-binding domain"/>
    <property type="match status" value="1"/>
</dbReference>
<feature type="compositionally biased region" description="Polar residues" evidence="6">
    <location>
        <begin position="178"/>
        <end position="192"/>
    </location>
</feature>
<evidence type="ECO:0000259" key="7">
    <source>
        <dbReference type="PROSITE" id="PS50888"/>
    </source>
</evidence>
<feature type="region of interest" description="Disordered" evidence="6">
    <location>
        <begin position="1"/>
        <end position="24"/>
    </location>
</feature>
<dbReference type="SMART" id="SM00353">
    <property type="entry name" value="HLH"/>
    <property type="match status" value="1"/>
</dbReference>